<dbReference type="OrthoDB" id="3699359at2"/>
<dbReference type="RefSeq" id="WP_101437486.1">
    <property type="nucleotide sequence ID" value="NZ_PJMY01000003.1"/>
</dbReference>
<comment type="caution">
    <text evidence="1">The sequence shown here is derived from an EMBL/GenBank/DDBJ whole genome shotgun (WGS) entry which is preliminary data.</text>
</comment>
<proteinExistence type="predicted"/>
<keyword evidence="2" id="KW-1185">Reference proteome</keyword>
<dbReference type="Proteomes" id="UP000233750">
    <property type="component" value="Unassembled WGS sequence"/>
</dbReference>
<accession>A0A2N3WJ90</accession>
<evidence type="ECO:0000313" key="1">
    <source>
        <dbReference type="EMBL" id="PKV93940.1"/>
    </source>
</evidence>
<name>A0A2N3WJ90_9PSEU</name>
<evidence type="ECO:0000313" key="2">
    <source>
        <dbReference type="Proteomes" id="UP000233750"/>
    </source>
</evidence>
<reference evidence="1 2" key="1">
    <citation type="submission" date="2017-12" db="EMBL/GenBank/DDBJ databases">
        <title>Sequencing the genomes of 1000 Actinobacteria strains.</title>
        <authorList>
            <person name="Klenk H.-P."/>
        </authorList>
    </citation>
    <scope>NUCLEOTIDE SEQUENCE [LARGE SCALE GENOMIC DNA]</scope>
    <source>
        <strain evidence="1 2">DSM 45165</strain>
    </source>
</reference>
<protein>
    <submittedName>
        <fullName evidence="1">Uncharacterized protein</fullName>
    </submittedName>
</protein>
<gene>
    <name evidence="1" type="ORF">ATK30_4800</name>
</gene>
<organism evidence="1 2">
    <name type="scientific">Amycolatopsis echigonensis</name>
    <dbReference type="NCBI Taxonomy" id="2576905"/>
    <lineage>
        <taxon>Bacteria</taxon>
        <taxon>Bacillati</taxon>
        <taxon>Actinomycetota</taxon>
        <taxon>Actinomycetes</taxon>
        <taxon>Pseudonocardiales</taxon>
        <taxon>Pseudonocardiaceae</taxon>
        <taxon>Amycolatopsis</taxon>
    </lineage>
</organism>
<dbReference type="AlphaFoldDB" id="A0A2N3WJ90"/>
<sequence>MQDIPFYSGGYKFMVTEAPVMKMREGRDGEMVPAVDRRTGEASFVVMLFAKPREAGRNGRIGKGEEIKVTLATDPGEGFDEGTYVELIDPVLNTYQTTNDEGRITGSGLWFKAEGLKPAGAGAVRDAA</sequence>
<dbReference type="EMBL" id="PJMY01000003">
    <property type="protein sequence ID" value="PKV93940.1"/>
    <property type="molecule type" value="Genomic_DNA"/>
</dbReference>